<gene>
    <name evidence="2" type="ORF">NM686_017155</name>
</gene>
<dbReference type="Proteomes" id="UP001162780">
    <property type="component" value="Chromosome"/>
</dbReference>
<name>A0ABY7GK67_9GAMM</name>
<keyword evidence="2" id="KW-0328">Glycosyltransferase</keyword>
<sequence>MIIPARNREKNIDYCLRSVLSQTYSNFEVIVIDDGSLDATRKIAEAFADTRVQVISHKKSLGAQAARNTGIKNARGEWIAFQDSDDEWIPEKLEKQVAALTSMNWNDRLVIHTDLYRYYPTTNNKELWTLPSINGKSSYRSLLMSPGPLLQTMLVAKSALFEIGLLDEQVPSYQEWDTAIRLAKICEFFHIREYLAVYWLHEGDTISKNKRLDIDGYRYVIEKHRDEICNVAGKKYWHRHLSRLARNCTKFGFFNDAKTIISLMPLLSHWRWRAVLSFYAANLRRKNND</sequence>
<dbReference type="InterPro" id="IPR001173">
    <property type="entry name" value="Glyco_trans_2-like"/>
</dbReference>
<dbReference type="RefSeq" id="WP_255189071.1">
    <property type="nucleotide sequence ID" value="NZ_CP113517.1"/>
</dbReference>
<dbReference type="Gene3D" id="3.90.550.10">
    <property type="entry name" value="Spore Coat Polysaccharide Biosynthesis Protein SpsA, Chain A"/>
    <property type="match status" value="1"/>
</dbReference>
<protein>
    <submittedName>
        <fullName evidence="2">Glycosyltransferase</fullName>
        <ecNumber evidence="2">2.4.-.-</ecNumber>
    </submittedName>
</protein>
<feature type="domain" description="Glycosyltransferase 2-like" evidence="1">
    <location>
        <begin position="2"/>
        <end position="102"/>
    </location>
</feature>
<dbReference type="InterPro" id="IPR029044">
    <property type="entry name" value="Nucleotide-diphossugar_trans"/>
</dbReference>
<keyword evidence="2" id="KW-0808">Transferase</keyword>
<organism evidence="2 3">
    <name type="scientific">Methylomonas rapida</name>
    <dbReference type="NCBI Taxonomy" id="2963939"/>
    <lineage>
        <taxon>Bacteria</taxon>
        <taxon>Pseudomonadati</taxon>
        <taxon>Pseudomonadota</taxon>
        <taxon>Gammaproteobacteria</taxon>
        <taxon>Methylococcales</taxon>
        <taxon>Methylococcaceae</taxon>
        <taxon>Methylomonas</taxon>
    </lineage>
</organism>
<proteinExistence type="predicted"/>
<dbReference type="PANTHER" id="PTHR22916">
    <property type="entry name" value="GLYCOSYLTRANSFERASE"/>
    <property type="match status" value="1"/>
</dbReference>
<evidence type="ECO:0000313" key="3">
    <source>
        <dbReference type="Proteomes" id="UP001162780"/>
    </source>
</evidence>
<dbReference type="SUPFAM" id="SSF53448">
    <property type="entry name" value="Nucleotide-diphospho-sugar transferases"/>
    <property type="match status" value="1"/>
</dbReference>
<dbReference type="Pfam" id="PF00535">
    <property type="entry name" value="Glycos_transf_2"/>
    <property type="match status" value="1"/>
</dbReference>
<dbReference type="EMBL" id="CP113517">
    <property type="protein sequence ID" value="WAR44083.1"/>
    <property type="molecule type" value="Genomic_DNA"/>
</dbReference>
<dbReference type="EC" id="2.4.-.-" evidence="2"/>
<accession>A0ABY7GK67</accession>
<dbReference type="GO" id="GO:0016757">
    <property type="term" value="F:glycosyltransferase activity"/>
    <property type="evidence" value="ECO:0007669"/>
    <property type="project" value="UniProtKB-KW"/>
</dbReference>
<reference evidence="2" key="1">
    <citation type="submission" date="2022-11" db="EMBL/GenBank/DDBJ databases">
        <title>Methylomonas rapida sp. nov., Carotenoid-Producing Obligate Methanotrophs with High Growth Characteristics and Biotechnological Potential.</title>
        <authorList>
            <person name="Tikhonova E.N."/>
            <person name="Suleimanov R.Z."/>
            <person name="Miroshnikov K."/>
            <person name="Oshkin I.Y."/>
            <person name="Belova S.E."/>
            <person name="Danilova O.V."/>
            <person name="Ashikhmin A."/>
            <person name="Konopkin A."/>
            <person name="But S.Y."/>
            <person name="Khmelenina V.N."/>
            <person name="Kuznetsov N."/>
            <person name="Pimenov N.V."/>
            <person name="Dedysh S.N."/>
        </authorList>
    </citation>
    <scope>NUCLEOTIDE SEQUENCE</scope>
    <source>
        <strain evidence="2">MP1</strain>
    </source>
</reference>
<evidence type="ECO:0000313" key="2">
    <source>
        <dbReference type="EMBL" id="WAR44083.1"/>
    </source>
</evidence>
<dbReference type="CDD" id="cd00761">
    <property type="entry name" value="Glyco_tranf_GTA_type"/>
    <property type="match status" value="1"/>
</dbReference>
<dbReference type="PANTHER" id="PTHR22916:SF3">
    <property type="entry name" value="UDP-GLCNAC:BETAGAL BETA-1,3-N-ACETYLGLUCOSAMINYLTRANSFERASE-LIKE PROTEIN 1"/>
    <property type="match status" value="1"/>
</dbReference>
<keyword evidence="3" id="KW-1185">Reference proteome</keyword>
<evidence type="ECO:0000259" key="1">
    <source>
        <dbReference type="Pfam" id="PF00535"/>
    </source>
</evidence>